<gene>
    <name evidence="3" type="ORF">LZ3411_2372</name>
    <name evidence="2" type="ORF">LZY01_15860</name>
</gene>
<dbReference type="Proteomes" id="UP000195412">
    <property type="component" value="Chromosome I"/>
</dbReference>
<feature type="transmembrane region" description="Helical" evidence="1">
    <location>
        <begin position="12"/>
        <end position="34"/>
    </location>
</feature>
<dbReference type="RefSeq" id="WP_057732184.1">
    <property type="nucleotide sequence ID" value="NZ_BJZK01000018.1"/>
</dbReference>
<proteinExistence type="predicted"/>
<reference evidence="4" key="2">
    <citation type="submission" date="2017-05" db="EMBL/GenBank/DDBJ databases">
        <authorList>
            <person name="Papadimitriou K."/>
        </authorList>
    </citation>
    <scope>NUCLEOTIDE SEQUENCE [LARGE SCALE GENOMIC DNA]</scope>
    <source>
        <strain evidence="4">ACA-DC 3411</strain>
    </source>
</reference>
<evidence type="ECO:0000256" key="1">
    <source>
        <dbReference type="SAM" id="Phobius"/>
    </source>
</evidence>
<protein>
    <submittedName>
        <fullName evidence="3">Uncharacterized protein</fullName>
    </submittedName>
</protein>
<feature type="transmembrane region" description="Helical" evidence="1">
    <location>
        <begin position="40"/>
        <end position="61"/>
    </location>
</feature>
<reference evidence="3" key="1">
    <citation type="submission" date="2017-05" db="EMBL/GenBank/DDBJ databases">
        <authorList>
            <person name="Song R."/>
            <person name="Chenine A.L."/>
            <person name="Ruprecht R.M."/>
        </authorList>
    </citation>
    <scope>NUCLEOTIDE SEQUENCE</scope>
    <source>
        <strain evidence="3">ACA-DC 3411</strain>
    </source>
</reference>
<organism evidence="3 4">
    <name type="scientific">Levilactobacillus zymae</name>
    <dbReference type="NCBI Taxonomy" id="267363"/>
    <lineage>
        <taxon>Bacteria</taxon>
        <taxon>Bacillati</taxon>
        <taxon>Bacillota</taxon>
        <taxon>Bacilli</taxon>
        <taxon>Lactobacillales</taxon>
        <taxon>Lactobacillaceae</taxon>
        <taxon>Levilactobacillus</taxon>
    </lineage>
</organism>
<dbReference type="AlphaFoldDB" id="A0A1Y6K227"/>
<evidence type="ECO:0000313" key="4">
    <source>
        <dbReference type="Proteomes" id="UP000195412"/>
    </source>
</evidence>
<dbReference type="Proteomes" id="UP000321794">
    <property type="component" value="Unassembled WGS sequence"/>
</dbReference>
<sequence length="63" mass="6935">MLTADFDVKIKLIILVSIALVVLLIVGGTLWVRSKHFSRYLVGVAAVMVVLVFILSSLLTIHQ</sequence>
<evidence type="ECO:0000313" key="2">
    <source>
        <dbReference type="EMBL" id="GEO72418.1"/>
    </source>
</evidence>
<dbReference type="EMBL" id="BJZK01000018">
    <property type="protein sequence ID" value="GEO72418.1"/>
    <property type="molecule type" value="Genomic_DNA"/>
</dbReference>
<evidence type="ECO:0000313" key="5">
    <source>
        <dbReference type="Proteomes" id="UP000321794"/>
    </source>
</evidence>
<dbReference type="KEGG" id="lzy:LZ3411_2372"/>
<keyword evidence="5" id="KW-1185">Reference proteome</keyword>
<name>A0A1Y6K227_9LACO</name>
<keyword evidence="1" id="KW-1133">Transmembrane helix</keyword>
<accession>A0A1Y6K227</accession>
<keyword evidence="1" id="KW-0812">Transmembrane</keyword>
<keyword evidence="1" id="KW-0472">Membrane</keyword>
<dbReference type="EMBL" id="LT854705">
    <property type="protein sequence ID" value="SMS15422.1"/>
    <property type="molecule type" value="Genomic_DNA"/>
</dbReference>
<evidence type="ECO:0000313" key="3">
    <source>
        <dbReference type="EMBL" id="SMS15422.1"/>
    </source>
</evidence>
<reference evidence="2 5" key="3">
    <citation type="submission" date="2019-07" db="EMBL/GenBank/DDBJ databases">
        <title>Whole genome shotgun sequence of Lactobacillus zymae NBRC 107157.</title>
        <authorList>
            <person name="Hosoyama A."/>
            <person name="Uohara A."/>
            <person name="Ohji S."/>
            <person name="Ichikawa N."/>
        </authorList>
    </citation>
    <scope>NUCLEOTIDE SEQUENCE [LARGE SCALE GENOMIC DNA]</scope>
    <source>
        <strain evidence="2 5">NBRC 107157</strain>
    </source>
</reference>